<evidence type="ECO:0000313" key="2">
    <source>
        <dbReference type="EMBL" id="TFY74363.1"/>
    </source>
</evidence>
<comment type="caution">
    <text evidence="2">The sequence shown here is derived from an EMBL/GenBank/DDBJ whole genome shotgun (WGS) entry which is preliminary data.</text>
</comment>
<gene>
    <name evidence="2" type="ORF">EWM64_g9649</name>
</gene>
<feature type="compositionally biased region" description="Basic and acidic residues" evidence="1">
    <location>
        <begin position="43"/>
        <end position="54"/>
    </location>
</feature>
<keyword evidence="3" id="KW-1185">Reference proteome</keyword>
<sequence length="399" mass="43873">MGGTSQLSDEDDLSQSREGNISAYSSQPDLSAMDDTPLCSETASKDAEPPESRPKSPAKPRFFSIFTKSYAKVPGAERDSASSSMSKRLKPTKLRHREQARSPISSLSSSVQTGIKAVGRQLSDAASVLHKRRRSSVSGASEAGSEGPSAGKALRKESASKGSTRKKLPAEETPEDGDAINLGAVGISRSAAAARKNQEIARTEEFRPTIKKLETWKRKLTEQDPDVEFFPNNAIDARHSDCGKVIFGQDIYSASQFLRHVEECNGNEHDGDRTKENTLTSMWSKSTKKRHTGSSKGKEKMLPCPGLTANDDPRIARYTERSGAEGGGARSIPVIVAERFEGKEWAELDDHQRKQVKDIQRHEHTWRTDHEGQRVFSTKCLHEVSQDHTAVSGNLAWRV</sequence>
<dbReference type="Proteomes" id="UP000298061">
    <property type="component" value="Unassembled WGS sequence"/>
</dbReference>
<dbReference type="OrthoDB" id="73076at2759"/>
<feature type="region of interest" description="Disordered" evidence="1">
    <location>
        <begin position="283"/>
        <end position="312"/>
    </location>
</feature>
<feature type="region of interest" description="Disordered" evidence="1">
    <location>
        <begin position="1"/>
        <end position="180"/>
    </location>
</feature>
<protein>
    <submittedName>
        <fullName evidence="2">Uncharacterized protein</fullName>
    </submittedName>
</protein>
<feature type="compositionally biased region" description="Low complexity" evidence="1">
    <location>
        <begin position="136"/>
        <end position="152"/>
    </location>
</feature>
<evidence type="ECO:0000256" key="1">
    <source>
        <dbReference type="SAM" id="MobiDB-lite"/>
    </source>
</evidence>
<accession>A0A4Y9ZKE7</accession>
<name>A0A4Y9ZKE7_9AGAM</name>
<feature type="compositionally biased region" description="Basic residues" evidence="1">
    <location>
        <begin position="87"/>
        <end position="98"/>
    </location>
</feature>
<feature type="compositionally biased region" description="Polar residues" evidence="1">
    <location>
        <begin position="17"/>
        <end position="29"/>
    </location>
</feature>
<feature type="compositionally biased region" description="Polar residues" evidence="1">
    <location>
        <begin position="102"/>
        <end position="113"/>
    </location>
</feature>
<dbReference type="EMBL" id="SFCI01002129">
    <property type="protein sequence ID" value="TFY74363.1"/>
    <property type="molecule type" value="Genomic_DNA"/>
</dbReference>
<organism evidence="2 3">
    <name type="scientific">Hericium alpestre</name>
    <dbReference type="NCBI Taxonomy" id="135208"/>
    <lineage>
        <taxon>Eukaryota</taxon>
        <taxon>Fungi</taxon>
        <taxon>Dikarya</taxon>
        <taxon>Basidiomycota</taxon>
        <taxon>Agaricomycotina</taxon>
        <taxon>Agaricomycetes</taxon>
        <taxon>Russulales</taxon>
        <taxon>Hericiaceae</taxon>
        <taxon>Hericium</taxon>
    </lineage>
</organism>
<dbReference type="STRING" id="135208.A0A4Y9ZKE7"/>
<reference evidence="2 3" key="1">
    <citation type="submission" date="2019-02" db="EMBL/GenBank/DDBJ databases">
        <title>Genome sequencing of the rare red list fungi Hericium alpestre (H. flagellum).</title>
        <authorList>
            <person name="Buettner E."/>
            <person name="Kellner H."/>
        </authorList>
    </citation>
    <scope>NUCLEOTIDE SEQUENCE [LARGE SCALE GENOMIC DNA]</scope>
    <source>
        <strain evidence="2 3">DSM 108284</strain>
    </source>
</reference>
<dbReference type="AlphaFoldDB" id="A0A4Y9ZKE7"/>
<proteinExistence type="predicted"/>
<evidence type="ECO:0000313" key="3">
    <source>
        <dbReference type="Proteomes" id="UP000298061"/>
    </source>
</evidence>